<evidence type="ECO:0000313" key="8">
    <source>
        <dbReference type="Proteomes" id="UP001590951"/>
    </source>
</evidence>
<dbReference type="SUPFAM" id="SSF52540">
    <property type="entry name" value="P-loop containing nucleoside triphosphate hydrolases"/>
    <property type="match status" value="2"/>
</dbReference>
<evidence type="ECO:0000256" key="2">
    <source>
        <dbReference type="ARBA" id="ARBA00022801"/>
    </source>
</evidence>
<dbReference type="Pfam" id="PF00176">
    <property type="entry name" value="SNF2-rel_dom"/>
    <property type="match status" value="1"/>
</dbReference>
<gene>
    <name evidence="7" type="ORF">ABVK25_007464</name>
</gene>
<dbReference type="InterPro" id="IPR001650">
    <property type="entry name" value="Helicase_C-like"/>
</dbReference>
<dbReference type="SMART" id="SM00490">
    <property type="entry name" value="HELICc"/>
    <property type="match status" value="1"/>
</dbReference>
<keyword evidence="8" id="KW-1185">Reference proteome</keyword>
<keyword evidence="3" id="KW-0067">ATP-binding</keyword>
<feature type="region of interest" description="Disordered" evidence="4">
    <location>
        <begin position="583"/>
        <end position="606"/>
    </location>
</feature>
<feature type="compositionally biased region" description="Polar residues" evidence="4">
    <location>
        <begin position="180"/>
        <end position="193"/>
    </location>
</feature>
<dbReference type="Gene3D" id="3.40.50.300">
    <property type="entry name" value="P-loop containing nucleotide triphosphate hydrolases"/>
    <property type="match status" value="1"/>
</dbReference>
<dbReference type="InterPro" id="IPR027417">
    <property type="entry name" value="P-loop_NTPase"/>
</dbReference>
<dbReference type="CDD" id="cd18793">
    <property type="entry name" value="SF2_C_SNF"/>
    <property type="match status" value="1"/>
</dbReference>
<dbReference type="InterPro" id="IPR000330">
    <property type="entry name" value="SNF2_N"/>
</dbReference>
<feature type="region of interest" description="Disordered" evidence="4">
    <location>
        <begin position="77"/>
        <end position="195"/>
    </location>
</feature>
<dbReference type="SMART" id="SM00487">
    <property type="entry name" value="DEXDc"/>
    <property type="match status" value="1"/>
</dbReference>
<evidence type="ECO:0000256" key="4">
    <source>
        <dbReference type="SAM" id="MobiDB-lite"/>
    </source>
</evidence>
<dbReference type="InterPro" id="IPR038718">
    <property type="entry name" value="SNF2-like_sf"/>
</dbReference>
<dbReference type="PANTHER" id="PTHR10799">
    <property type="entry name" value="SNF2/RAD54 HELICASE FAMILY"/>
    <property type="match status" value="1"/>
</dbReference>
<dbReference type="InterPro" id="IPR049730">
    <property type="entry name" value="SNF2/RAD54-like_C"/>
</dbReference>
<dbReference type="InterPro" id="IPR014001">
    <property type="entry name" value="Helicase_ATP-bd"/>
</dbReference>
<proteinExistence type="predicted"/>
<keyword evidence="1" id="KW-0547">Nucleotide-binding</keyword>
<feature type="domain" description="Helicase C-terminal" evidence="6">
    <location>
        <begin position="999"/>
        <end position="1153"/>
    </location>
</feature>
<evidence type="ECO:0000259" key="5">
    <source>
        <dbReference type="PROSITE" id="PS51192"/>
    </source>
</evidence>
<feature type="compositionally biased region" description="Pro residues" evidence="4">
    <location>
        <begin position="419"/>
        <end position="433"/>
    </location>
</feature>
<feature type="region of interest" description="Disordered" evidence="4">
    <location>
        <begin position="15"/>
        <end position="36"/>
    </location>
</feature>
<name>A0ABR4B3Z4_9LECA</name>
<reference evidence="7 8" key="1">
    <citation type="submission" date="2024-09" db="EMBL/GenBank/DDBJ databases">
        <title>Rethinking Asexuality: The Enigmatic Case of Functional Sexual Genes in Lepraria (Stereocaulaceae).</title>
        <authorList>
            <person name="Doellman M."/>
            <person name="Sun Y."/>
            <person name="Barcenas-Pena A."/>
            <person name="Lumbsch H.T."/>
            <person name="Grewe F."/>
        </authorList>
    </citation>
    <scope>NUCLEOTIDE SEQUENCE [LARGE SCALE GENOMIC DNA]</scope>
    <source>
        <strain evidence="7 8">Grewe 0041</strain>
    </source>
</reference>
<feature type="region of interest" description="Disordered" evidence="4">
    <location>
        <begin position="217"/>
        <end position="241"/>
    </location>
</feature>
<evidence type="ECO:0000256" key="1">
    <source>
        <dbReference type="ARBA" id="ARBA00022741"/>
    </source>
</evidence>
<keyword evidence="2" id="KW-0378">Hydrolase</keyword>
<dbReference type="EMBL" id="JBHFEH010000028">
    <property type="protein sequence ID" value="KAL2052305.1"/>
    <property type="molecule type" value="Genomic_DNA"/>
</dbReference>
<dbReference type="PROSITE" id="PS51192">
    <property type="entry name" value="HELICASE_ATP_BIND_1"/>
    <property type="match status" value="1"/>
</dbReference>
<organism evidence="7 8">
    <name type="scientific">Lepraria finkii</name>
    <dbReference type="NCBI Taxonomy" id="1340010"/>
    <lineage>
        <taxon>Eukaryota</taxon>
        <taxon>Fungi</taxon>
        <taxon>Dikarya</taxon>
        <taxon>Ascomycota</taxon>
        <taxon>Pezizomycotina</taxon>
        <taxon>Lecanoromycetes</taxon>
        <taxon>OSLEUM clade</taxon>
        <taxon>Lecanoromycetidae</taxon>
        <taxon>Lecanorales</taxon>
        <taxon>Lecanorineae</taxon>
        <taxon>Stereocaulaceae</taxon>
        <taxon>Lepraria</taxon>
    </lineage>
</organism>
<evidence type="ECO:0000313" key="7">
    <source>
        <dbReference type="EMBL" id="KAL2052305.1"/>
    </source>
</evidence>
<feature type="domain" description="Helicase ATP-binding" evidence="5">
    <location>
        <begin position="644"/>
        <end position="811"/>
    </location>
</feature>
<feature type="region of interest" description="Disordered" evidence="4">
    <location>
        <begin position="45"/>
        <end position="64"/>
    </location>
</feature>
<feature type="compositionally biased region" description="Polar residues" evidence="4">
    <location>
        <begin position="51"/>
        <end position="64"/>
    </location>
</feature>
<sequence length="1200" mass="133110">MDSVQETLAKRRKLENGGVASNFAYDSQNDSGDEIFDDYETVATVPLPKRPTQQNNTIDPISSPAYVTQPTQIIAKGMPSQQDSSQSIVQVAASSPARASNAASPIPSKNSTGGRIANIMAPAGTAFRPPPGITNAYAPPTAAAKPPPVHEISDDDLPVYNGSSDEDSQTSRKADIKPSTFIQSAQRSFNSEPTKNRFGEIISSSFYQPINVGKAQPSALSGSVFDSRNRDEKQTTSRFATPKRSADIMANAYSGASRQPNQPKQIPQTAPARALPAADLDLDDIEDYQLRNKIRRIRDILPQHSIRACKYALEHKRFNFDDAMEFLAAREGDPTQIDLTMSDDGGKDPLSARTTVGLKKPSAKQQLKAPNQKIQEKWTATQIPQKITQSSSPIAALSSPVAAPKPRRRLVQGRKYTSSPPPLAKPPKQPSPVPSTRTATDESDSALGESEPDTTEFDNKVLKFFNTCSVLDLADIATVTEEVATVMLSQKPFSSLDEIRQISGEAPPSTNKKTKKKSTKKPIGDKIVDKCLDMWTAYEAVDELVSRCEALAKPLKEDMKTWGMDVFGAAKSGELELVSFERDTSPRDSGIGTPTSLTVSDDDGGDGQEMPKRIRKYGFFPQPSIMAKDIQLKDYQVVGINWLSLLFNKKLSCILADDMGLGKTCQVIAFIAHLLERGVKGPHLVVVPASTLENWLREFSVFCPKLHVMPYYASQSERPGIQAQILDSLDTLNVIVTTYTLAKTKDDNKFLRKLNPVVCVYDEGHILKNSKSAGYDALMRIQADFRLLLTGTPLQNNLKELASLLGFILPSVFREHGEELEAIFSHKVKTTDDSHAALLSNQRIGRAKSMMTPFVLRRKKYQVLKHLPAKIRRVEYCEMSEPQSYLYDKEKAKAQRIIAARAAGEKVGNETSNVMMALRKASIHPLLFRRLYDDKTIRKMSKACLGENQYQGSNAEIVYEDMGVMTDMELHRFCEHNPMTMSPYLLQNDEWMNSGKVNKLATLLRQYKENEDRVLVFSQFVMVMDILEAVMENLEMAYFRLDGSTKIEERQDMIDQFYKEEDITVFLLSTGAGGAGINLACANKVIIFDSSFNPQQDIQAENRAHRVGQTREVEVVRLVTRNTIEEQIHALGETKLALDERVAGVVEGEVDDKKAEIKAEKQGAKLVEEMMIGKITEELDGKDGVKKNAKSHVSDEMLDI</sequence>
<accession>A0ABR4B3Z4</accession>
<comment type="caution">
    <text evidence="7">The sequence shown here is derived from an EMBL/GenBank/DDBJ whole genome shotgun (WGS) entry which is preliminary data.</text>
</comment>
<dbReference type="Pfam" id="PF00271">
    <property type="entry name" value="Helicase_C"/>
    <property type="match status" value="1"/>
</dbReference>
<feature type="compositionally biased region" description="Polar residues" evidence="4">
    <location>
        <begin position="363"/>
        <end position="393"/>
    </location>
</feature>
<dbReference type="Gene3D" id="3.40.50.10810">
    <property type="entry name" value="Tandem AAA-ATPase domain"/>
    <property type="match status" value="1"/>
</dbReference>
<dbReference type="Proteomes" id="UP001590951">
    <property type="component" value="Unassembled WGS sequence"/>
</dbReference>
<feature type="compositionally biased region" description="Low complexity" evidence="4">
    <location>
        <begin position="80"/>
        <end position="108"/>
    </location>
</feature>
<dbReference type="PROSITE" id="PS51194">
    <property type="entry name" value="HELICASE_CTER"/>
    <property type="match status" value="1"/>
</dbReference>
<protein>
    <submittedName>
        <fullName evidence="7">Uncharacterized protein</fullName>
    </submittedName>
</protein>
<evidence type="ECO:0000259" key="6">
    <source>
        <dbReference type="PROSITE" id="PS51194"/>
    </source>
</evidence>
<feature type="region of interest" description="Disordered" evidence="4">
    <location>
        <begin position="501"/>
        <end position="520"/>
    </location>
</feature>
<evidence type="ECO:0000256" key="3">
    <source>
        <dbReference type="ARBA" id="ARBA00022840"/>
    </source>
</evidence>
<feature type="region of interest" description="Disordered" evidence="4">
    <location>
        <begin position="340"/>
        <end position="454"/>
    </location>
</feature>